<evidence type="ECO:0000256" key="5">
    <source>
        <dbReference type="ARBA" id="ARBA00023163"/>
    </source>
</evidence>
<keyword evidence="3" id="KW-0731">Sigma factor</keyword>
<dbReference type="RefSeq" id="WP_092408032.1">
    <property type="nucleotide sequence ID" value="NZ_FOVF01000015.1"/>
</dbReference>
<comment type="similarity">
    <text evidence="1">Belongs to the sigma-70 factor family. ECF subfamily.</text>
</comment>
<accession>A0A1I4Y6K2</accession>
<dbReference type="Pfam" id="PF04542">
    <property type="entry name" value="Sigma70_r2"/>
    <property type="match status" value="1"/>
</dbReference>
<organism evidence="9 10">
    <name type="scientific">Dokdonella immobilis</name>
    <dbReference type="NCBI Taxonomy" id="578942"/>
    <lineage>
        <taxon>Bacteria</taxon>
        <taxon>Pseudomonadati</taxon>
        <taxon>Pseudomonadota</taxon>
        <taxon>Gammaproteobacteria</taxon>
        <taxon>Lysobacterales</taxon>
        <taxon>Rhodanobacteraceae</taxon>
        <taxon>Dokdonella</taxon>
    </lineage>
</organism>
<evidence type="ECO:0000256" key="6">
    <source>
        <dbReference type="SAM" id="MobiDB-lite"/>
    </source>
</evidence>
<dbReference type="Pfam" id="PF08281">
    <property type="entry name" value="Sigma70_r4_2"/>
    <property type="match status" value="1"/>
</dbReference>
<dbReference type="Proteomes" id="UP000198575">
    <property type="component" value="Unassembled WGS sequence"/>
</dbReference>
<keyword evidence="10" id="KW-1185">Reference proteome</keyword>
<dbReference type="InterPro" id="IPR013325">
    <property type="entry name" value="RNA_pol_sigma_r2"/>
</dbReference>
<dbReference type="PANTHER" id="PTHR43133:SF8">
    <property type="entry name" value="RNA POLYMERASE SIGMA FACTOR HI_1459-RELATED"/>
    <property type="match status" value="1"/>
</dbReference>
<evidence type="ECO:0000256" key="1">
    <source>
        <dbReference type="ARBA" id="ARBA00010641"/>
    </source>
</evidence>
<dbReference type="SUPFAM" id="SSF88946">
    <property type="entry name" value="Sigma2 domain of RNA polymerase sigma factors"/>
    <property type="match status" value="1"/>
</dbReference>
<feature type="domain" description="RNA polymerase sigma-70 region 2" evidence="7">
    <location>
        <begin position="59"/>
        <end position="126"/>
    </location>
</feature>
<dbReference type="EMBL" id="FOVF01000015">
    <property type="protein sequence ID" value="SFN33677.1"/>
    <property type="molecule type" value="Genomic_DNA"/>
</dbReference>
<dbReference type="AlphaFoldDB" id="A0A1I4Y6K2"/>
<dbReference type="InterPro" id="IPR013249">
    <property type="entry name" value="RNA_pol_sigma70_r4_t2"/>
</dbReference>
<evidence type="ECO:0000256" key="3">
    <source>
        <dbReference type="ARBA" id="ARBA00023082"/>
    </source>
</evidence>
<feature type="compositionally biased region" description="Basic and acidic residues" evidence="6">
    <location>
        <begin position="123"/>
        <end position="132"/>
    </location>
</feature>
<dbReference type="SUPFAM" id="SSF88659">
    <property type="entry name" value="Sigma3 and sigma4 domains of RNA polymerase sigma factors"/>
    <property type="match status" value="1"/>
</dbReference>
<feature type="region of interest" description="Disordered" evidence="6">
    <location>
        <begin position="25"/>
        <end position="44"/>
    </location>
</feature>
<keyword evidence="4" id="KW-0238">DNA-binding</keyword>
<name>A0A1I4Y6K2_9GAMM</name>
<dbReference type="PANTHER" id="PTHR43133">
    <property type="entry name" value="RNA POLYMERASE ECF-TYPE SIGMA FACTO"/>
    <property type="match status" value="1"/>
</dbReference>
<evidence type="ECO:0000313" key="10">
    <source>
        <dbReference type="Proteomes" id="UP000198575"/>
    </source>
</evidence>
<dbReference type="InterPro" id="IPR013324">
    <property type="entry name" value="RNA_pol_sigma_r3/r4-like"/>
</dbReference>
<protein>
    <submittedName>
        <fullName evidence="9">RNA polymerase, sigma subunit, ECF family</fullName>
    </submittedName>
</protein>
<dbReference type="NCBIfam" id="TIGR02937">
    <property type="entry name" value="sigma70-ECF"/>
    <property type="match status" value="1"/>
</dbReference>
<dbReference type="InterPro" id="IPR039425">
    <property type="entry name" value="RNA_pol_sigma-70-like"/>
</dbReference>
<dbReference type="InterPro" id="IPR007627">
    <property type="entry name" value="RNA_pol_sigma70_r2"/>
</dbReference>
<dbReference type="GO" id="GO:0003677">
    <property type="term" value="F:DNA binding"/>
    <property type="evidence" value="ECO:0007669"/>
    <property type="project" value="UniProtKB-KW"/>
</dbReference>
<keyword evidence="2" id="KW-0805">Transcription regulation</keyword>
<evidence type="ECO:0000256" key="2">
    <source>
        <dbReference type="ARBA" id="ARBA00023015"/>
    </source>
</evidence>
<dbReference type="InterPro" id="IPR036388">
    <property type="entry name" value="WH-like_DNA-bd_sf"/>
</dbReference>
<dbReference type="InterPro" id="IPR014284">
    <property type="entry name" value="RNA_pol_sigma-70_dom"/>
</dbReference>
<gene>
    <name evidence="9" type="ORF">SAMN05216289_11546</name>
</gene>
<dbReference type="OrthoDB" id="9784272at2"/>
<sequence length="219" mass="24705">MIAIMELAQTIFELPAFAGPRRGRCLSSPASGSGDPHPRSDETLMQDWQAGDPASFPLLYSRFADRLFRFVLRMAATRAEAEEICQETWLAVIDGRARYRPNARFVTYLFSIAQRRSIDRLRRSGRQAHIEPEDGDTSSQPDQRRGQPDHIAHDAQNAQALLAAIAELPALQREAFLMKAEGDMSLEEIAEATGSAREAVKSRLRYAMRRLRQAMAEFR</sequence>
<reference evidence="9 10" key="1">
    <citation type="submission" date="2016-10" db="EMBL/GenBank/DDBJ databases">
        <authorList>
            <person name="de Groot N.N."/>
        </authorList>
    </citation>
    <scope>NUCLEOTIDE SEQUENCE [LARGE SCALE GENOMIC DNA]</scope>
    <source>
        <strain evidence="9 10">CGMCC 1.7659</strain>
    </source>
</reference>
<evidence type="ECO:0000259" key="8">
    <source>
        <dbReference type="Pfam" id="PF08281"/>
    </source>
</evidence>
<dbReference type="Gene3D" id="1.10.10.10">
    <property type="entry name" value="Winged helix-like DNA-binding domain superfamily/Winged helix DNA-binding domain"/>
    <property type="match status" value="1"/>
</dbReference>
<dbReference type="STRING" id="578942.SAMN05216289_11546"/>
<dbReference type="GO" id="GO:0016987">
    <property type="term" value="F:sigma factor activity"/>
    <property type="evidence" value="ECO:0007669"/>
    <property type="project" value="UniProtKB-KW"/>
</dbReference>
<evidence type="ECO:0000259" key="7">
    <source>
        <dbReference type="Pfam" id="PF04542"/>
    </source>
</evidence>
<dbReference type="CDD" id="cd06171">
    <property type="entry name" value="Sigma70_r4"/>
    <property type="match status" value="1"/>
</dbReference>
<feature type="domain" description="RNA polymerase sigma factor 70 region 4 type 2" evidence="8">
    <location>
        <begin position="159"/>
        <end position="211"/>
    </location>
</feature>
<feature type="region of interest" description="Disordered" evidence="6">
    <location>
        <begin position="123"/>
        <end position="150"/>
    </location>
</feature>
<keyword evidence="5" id="KW-0804">Transcription</keyword>
<evidence type="ECO:0000256" key="4">
    <source>
        <dbReference type="ARBA" id="ARBA00023125"/>
    </source>
</evidence>
<evidence type="ECO:0000313" key="9">
    <source>
        <dbReference type="EMBL" id="SFN33677.1"/>
    </source>
</evidence>
<proteinExistence type="inferred from homology"/>
<dbReference type="Gene3D" id="1.10.1740.10">
    <property type="match status" value="1"/>
</dbReference>
<dbReference type="GO" id="GO:0006352">
    <property type="term" value="P:DNA-templated transcription initiation"/>
    <property type="evidence" value="ECO:0007669"/>
    <property type="project" value="InterPro"/>
</dbReference>